<dbReference type="Gene3D" id="3.40.50.620">
    <property type="entry name" value="HUPs"/>
    <property type="match status" value="1"/>
</dbReference>
<comment type="similarity">
    <text evidence="1">Belongs to the universal stress protein A family.</text>
</comment>
<gene>
    <name evidence="4" type="ORF">H9Y04_33165</name>
</gene>
<dbReference type="PRINTS" id="PR01438">
    <property type="entry name" value="UNVRSLSTRESS"/>
</dbReference>
<dbReference type="CDD" id="cd00293">
    <property type="entry name" value="USP-like"/>
    <property type="match status" value="1"/>
</dbReference>
<dbReference type="InterPro" id="IPR014729">
    <property type="entry name" value="Rossmann-like_a/b/a_fold"/>
</dbReference>
<comment type="caution">
    <text evidence="4">The sequence shown here is derived from an EMBL/GenBank/DDBJ whole genome shotgun (WGS) entry which is preliminary data.</text>
</comment>
<keyword evidence="5" id="KW-1185">Reference proteome</keyword>
<dbReference type="Proteomes" id="UP000642284">
    <property type="component" value="Unassembled WGS sequence"/>
</dbReference>
<evidence type="ECO:0000256" key="2">
    <source>
        <dbReference type="SAM" id="MobiDB-lite"/>
    </source>
</evidence>
<evidence type="ECO:0000256" key="1">
    <source>
        <dbReference type="ARBA" id="ARBA00008791"/>
    </source>
</evidence>
<evidence type="ECO:0000313" key="5">
    <source>
        <dbReference type="Proteomes" id="UP000642284"/>
    </source>
</evidence>
<dbReference type="EMBL" id="JACTVJ010000019">
    <property type="protein sequence ID" value="MBC9717391.1"/>
    <property type="molecule type" value="Genomic_DNA"/>
</dbReference>
<feature type="region of interest" description="Disordered" evidence="2">
    <location>
        <begin position="147"/>
        <end position="166"/>
    </location>
</feature>
<dbReference type="InterPro" id="IPR006015">
    <property type="entry name" value="Universal_stress_UspA"/>
</dbReference>
<sequence length="166" mass="17669">MDELSYGSIVVGVDGSAASLAALRWAADQAAALRSPLVAVHAWLPTARLRAPYAPAAGLRTAEQDLSRAAETLEETVARLLRTDRDARVHALVDQGPPVAVLLRHARHALLLALGRSPREEAAQPALGAVAREVARRAPCPVVTVPEPPREARPGELPWLLPQMTA</sequence>
<protein>
    <submittedName>
        <fullName evidence="4">Universal stress protein</fullName>
    </submittedName>
</protein>
<name>A0ABR7SPI4_9ACTN</name>
<dbReference type="Pfam" id="PF00582">
    <property type="entry name" value="Usp"/>
    <property type="match status" value="1"/>
</dbReference>
<dbReference type="RefSeq" id="WP_187817835.1">
    <property type="nucleotide sequence ID" value="NZ_JACTVJ010000019.1"/>
</dbReference>
<accession>A0ABR7SPI4</accession>
<proteinExistence type="inferred from homology"/>
<organism evidence="4 5">
    <name type="scientific">Streptomyces polyasparticus</name>
    <dbReference type="NCBI Taxonomy" id="2767826"/>
    <lineage>
        <taxon>Bacteria</taxon>
        <taxon>Bacillati</taxon>
        <taxon>Actinomycetota</taxon>
        <taxon>Actinomycetes</taxon>
        <taxon>Kitasatosporales</taxon>
        <taxon>Streptomycetaceae</taxon>
        <taxon>Streptomyces</taxon>
    </lineage>
</organism>
<feature type="domain" description="UspA" evidence="3">
    <location>
        <begin position="6"/>
        <end position="146"/>
    </location>
</feature>
<dbReference type="PANTHER" id="PTHR46553:SF3">
    <property type="entry name" value="ADENINE NUCLEOTIDE ALPHA HYDROLASES-LIKE SUPERFAMILY PROTEIN"/>
    <property type="match status" value="1"/>
</dbReference>
<evidence type="ECO:0000313" key="4">
    <source>
        <dbReference type="EMBL" id="MBC9717391.1"/>
    </source>
</evidence>
<dbReference type="PANTHER" id="PTHR46553">
    <property type="entry name" value="ADENINE NUCLEOTIDE ALPHA HYDROLASES-LIKE SUPERFAMILY PROTEIN"/>
    <property type="match status" value="1"/>
</dbReference>
<dbReference type="InterPro" id="IPR006016">
    <property type="entry name" value="UspA"/>
</dbReference>
<reference evidence="4 5" key="1">
    <citation type="submission" date="2020-08" db="EMBL/GenBank/DDBJ databases">
        <title>Genemic of Streptomyces polyaspartic.</title>
        <authorList>
            <person name="Liu W."/>
        </authorList>
    </citation>
    <scope>NUCLEOTIDE SEQUENCE [LARGE SCALE GENOMIC DNA]</scope>
    <source>
        <strain evidence="4 5">TRM66268-LWL</strain>
    </source>
</reference>
<evidence type="ECO:0000259" key="3">
    <source>
        <dbReference type="Pfam" id="PF00582"/>
    </source>
</evidence>
<dbReference type="SUPFAM" id="SSF52402">
    <property type="entry name" value="Adenine nucleotide alpha hydrolases-like"/>
    <property type="match status" value="1"/>
</dbReference>